<keyword evidence="1" id="KW-1133">Transmembrane helix</keyword>
<name>G2YRG9_BOTF4</name>
<proteinExistence type="predicted"/>
<dbReference type="EMBL" id="FQ790350">
    <property type="protein sequence ID" value="CCD54217.1"/>
    <property type="molecule type" value="Genomic_DNA"/>
</dbReference>
<evidence type="ECO:0000313" key="3">
    <source>
        <dbReference type="Proteomes" id="UP000008177"/>
    </source>
</evidence>
<keyword evidence="1" id="KW-0472">Membrane</keyword>
<dbReference type="AlphaFoldDB" id="G2YRG9"/>
<dbReference type="InParanoid" id="G2YRG9"/>
<dbReference type="HOGENOM" id="CLU_2793728_0_0_1"/>
<keyword evidence="1" id="KW-0812">Transmembrane</keyword>
<feature type="transmembrane region" description="Helical" evidence="1">
    <location>
        <begin position="26"/>
        <end position="46"/>
    </location>
</feature>
<gene>
    <name evidence="2" type="ORF">BofuT4_uP129170.1</name>
</gene>
<accession>G2YRG9</accession>
<evidence type="ECO:0000313" key="2">
    <source>
        <dbReference type="EMBL" id="CCD54217.1"/>
    </source>
</evidence>
<sequence>MFKKCDMALLQLRSFAVGLWKEQVRLALFEAFCIVLLTSNIIFYHMKRHFSLLTSLTTGRHTTYTSHI</sequence>
<dbReference type="Proteomes" id="UP000008177">
    <property type="component" value="Unplaced contigs"/>
</dbReference>
<reference evidence="3" key="1">
    <citation type="journal article" date="2011" name="PLoS Genet.">
        <title>Genomic analysis of the necrotrophic fungal pathogens Sclerotinia sclerotiorum and Botrytis cinerea.</title>
        <authorList>
            <person name="Amselem J."/>
            <person name="Cuomo C.A."/>
            <person name="van Kan J.A."/>
            <person name="Viaud M."/>
            <person name="Benito E.P."/>
            <person name="Couloux A."/>
            <person name="Coutinho P.M."/>
            <person name="de Vries R.P."/>
            <person name="Dyer P.S."/>
            <person name="Fillinger S."/>
            <person name="Fournier E."/>
            <person name="Gout L."/>
            <person name="Hahn M."/>
            <person name="Kohn L."/>
            <person name="Lapalu N."/>
            <person name="Plummer K.M."/>
            <person name="Pradier J.M."/>
            <person name="Quevillon E."/>
            <person name="Sharon A."/>
            <person name="Simon A."/>
            <person name="ten Have A."/>
            <person name="Tudzynski B."/>
            <person name="Tudzynski P."/>
            <person name="Wincker P."/>
            <person name="Andrew M."/>
            <person name="Anthouard V."/>
            <person name="Beever R.E."/>
            <person name="Beffa R."/>
            <person name="Benoit I."/>
            <person name="Bouzid O."/>
            <person name="Brault B."/>
            <person name="Chen Z."/>
            <person name="Choquer M."/>
            <person name="Collemare J."/>
            <person name="Cotton P."/>
            <person name="Danchin E.G."/>
            <person name="Da Silva C."/>
            <person name="Gautier A."/>
            <person name="Giraud C."/>
            <person name="Giraud T."/>
            <person name="Gonzalez C."/>
            <person name="Grossetete S."/>
            <person name="Guldener U."/>
            <person name="Henrissat B."/>
            <person name="Howlett B.J."/>
            <person name="Kodira C."/>
            <person name="Kretschmer M."/>
            <person name="Lappartient A."/>
            <person name="Leroch M."/>
            <person name="Levis C."/>
            <person name="Mauceli E."/>
            <person name="Neuveglise C."/>
            <person name="Oeser B."/>
            <person name="Pearson M."/>
            <person name="Poulain J."/>
            <person name="Poussereau N."/>
            <person name="Quesneville H."/>
            <person name="Rascle C."/>
            <person name="Schumacher J."/>
            <person name="Segurens B."/>
            <person name="Sexton A."/>
            <person name="Silva E."/>
            <person name="Sirven C."/>
            <person name="Soanes D.M."/>
            <person name="Talbot N.J."/>
            <person name="Templeton M."/>
            <person name="Yandava C."/>
            <person name="Yarden O."/>
            <person name="Zeng Q."/>
            <person name="Rollins J.A."/>
            <person name="Lebrun M.H."/>
            <person name="Dickman M."/>
        </authorList>
    </citation>
    <scope>NUCLEOTIDE SEQUENCE [LARGE SCALE GENOMIC DNA]</scope>
    <source>
        <strain evidence="3">T4</strain>
    </source>
</reference>
<protein>
    <submittedName>
        <fullName evidence="2">Uncharacterized protein</fullName>
    </submittedName>
</protein>
<evidence type="ECO:0000256" key="1">
    <source>
        <dbReference type="SAM" id="Phobius"/>
    </source>
</evidence>
<organism evidence="2 3">
    <name type="scientific">Botryotinia fuckeliana (strain T4)</name>
    <name type="common">Noble rot fungus</name>
    <name type="synonym">Botrytis cinerea</name>
    <dbReference type="NCBI Taxonomy" id="999810"/>
    <lineage>
        <taxon>Eukaryota</taxon>
        <taxon>Fungi</taxon>
        <taxon>Dikarya</taxon>
        <taxon>Ascomycota</taxon>
        <taxon>Pezizomycotina</taxon>
        <taxon>Leotiomycetes</taxon>
        <taxon>Helotiales</taxon>
        <taxon>Sclerotiniaceae</taxon>
        <taxon>Botrytis</taxon>
    </lineage>
</organism>